<comment type="caution">
    <text evidence="3">The sequence shown here is derived from an EMBL/GenBank/DDBJ whole genome shotgun (WGS) entry which is preliminary data.</text>
</comment>
<evidence type="ECO:0000259" key="2">
    <source>
        <dbReference type="Pfam" id="PF22725"/>
    </source>
</evidence>
<proteinExistence type="predicted"/>
<organism evidence="3">
    <name type="scientific">bioreactor metagenome</name>
    <dbReference type="NCBI Taxonomy" id="1076179"/>
    <lineage>
        <taxon>unclassified sequences</taxon>
        <taxon>metagenomes</taxon>
        <taxon>ecological metagenomes</taxon>
    </lineage>
</organism>
<gene>
    <name evidence="3" type="primary">iolG_36</name>
    <name evidence="3" type="ORF">SDC9_49823</name>
</gene>
<dbReference type="GO" id="GO:0000166">
    <property type="term" value="F:nucleotide binding"/>
    <property type="evidence" value="ECO:0007669"/>
    <property type="project" value="InterPro"/>
</dbReference>
<dbReference type="PANTHER" id="PTHR43377:SF2">
    <property type="entry name" value="BINDING ROSSMANN FOLD OXIDOREDUCTASE, PUTATIVE (AFU_ORTHOLOGUE AFUA_4G00560)-RELATED"/>
    <property type="match status" value="1"/>
</dbReference>
<dbReference type="Pfam" id="PF22725">
    <property type="entry name" value="GFO_IDH_MocA_C3"/>
    <property type="match status" value="1"/>
</dbReference>
<feature type="domain" description="Gfo/Idh/MocA-like oxidoreductase N-terminal" evidence="1">
    <location>
        <begin position="63"/>
        <end position="184"/>
    </location>
</feature>
<sequence length="471" mass="52195">MNRLDFLKRMAWALGGATVLGVDQSLLRAAPSDKNIMPKAGEKFDIFNANVQGLEAKVTKPVTVIIIGAGGRGNAYATYAKRYPNAMQIVGVSDINENRRNAMADAFKVKKENRFGDFSEVFKKGKLADAVIISTPDDVHYEPCMMALEKGYQVLLEKPIAPTEKECTDILAAAKKHNRIVAVCHVLRYAPYFVALKQAVDSGVIGDVISVQHLEPILFDHMAHSYVRGNWHNSKKTTPIILAKSCHDLDIIRWIVGKPCTQISADGSLTYFKASRMPAGAPAYCIDGCPHESTCPFSAIDIYVRRKRMLKVFDLPEVKDELIMEKLRTTDYGRCVFRCDNDQPDHYVANMVFEGDVTASFSMEALTSYSGRRTRIMGTKGDIVGDMAEFVITDFRSNKKTVWNKQVEELEAYKDAGHGGGDLGLVRDFIQAVGDNNPSILSSTIDASVESHVMGFRAEESRLSMSKVKIS</sequence>
<dbReference type="EMBL" id="VSSQ01000963">
    <property type="protein sequence ID" value="MPM03556.1"/>
    <property type="molecule type" value="Genomic_DNA"/>
</dbReference>
<keyword evidence="3" id="KW-0560">Oxidoreductase</keyword>
<dbReference type="InterPro" id="IPR055170">
    <property type="entry name" value="GFO_IDH_MocA-like_dom"/>
</dbReference>
<evidence type="ECO:0000259" key="1">
    <source>
        <dbReference type="Pfam" id="PF01408"/>
    </source>
</evidence>
<dbReference type="Gene3D" id="3.30.360.10">
    <property type="entry name" value="Dihydrodipicolinate Reductase, domain 2"/>
    <property type="match status" value="1"/>
</dbReference>
<dbReference type="PANTHER" id="PTHR43377">
    <property type="entry name" value="BILIVERDIN REDUCTASE A"/>
    <property type="match status" value="1"/>
</dbReference>
<dbReference type="Gene3D" id="3.40.50.720">
    <property type="entry name" value="NAD(P)-binding Rossmann-like Domain"/>
    <property type="match status" value="1"/>
</dbReference>
<dbReference type="SUPFAM" id="SSF55347">
    <property type="entry name" value="Glyceraldehyde-3-phosphate dehydrogenase-like, C-terminal domain"/>
    <property type="match status" value="1"/>
</dbReference>
<dbReference type="InterPro" id="IPR000683">
    <property type="entry name" value="Gfo/Idh/MocA-like_OxRdtase_N"/>
</dbReference>
<dbReference type="InterPro" id="IPR051450">
    <property type="entry name" value="Gfo/Idh/MocA_Oxidoreductases"/>
</dbReference>
<name>A0A644WI58_9ZZZZ</name>
<accession>A0A644WI58</accession>
<dbReference type="EC" id="1.1.1.18" evidence="3"/>
<dbReference type="GO" id="GO:0050112">
    <property type="term" value="F:inositol 2-dehydrogenase (NAD+) activity"/>
    <property type="evidence" value="ECO:0007669"/>
    <property type="project" value="UniProtKB-EC"/>
</dbReference>
<dbReference type="AlphaFoldDB" id="A0A644WI58"/>
<reference evidence="3" key="1">
    <citation type="submission" date="2019-08" db="EMBL/GenBank/DDBJ databases">
        <authorList>
            <person name="Kucharzyk K."/>
            <person name="Murdoch R.W."/>
            <person name="Higgins S."/>
            <person name="Loffler F."/>
        </authorList>
    </citation>
    <scope>NUCLEOTIDE SEQUENCE</scope>
</reference>
<dbReference type="Pfam" id="PF01408">
    <property type="entry name" value="GFO_IDH_MocA"/>
    <property type="match status" value="1"/>
</dbReference>
<dbReference type="SUPFAM" id="SSF51735">
    <property type="entry name" value="NAD(P)-binding Rossmann-fold domains"/>
    <property type="match status" value="1"/>
</dbReference>
<feature type="domain" description="GFO/IDH/MocA-like oxidoreductase" evidence="2">
    <location>
        <begin position="193"/>
        <end position="268"/>
    </location>
</feature>
<dbReference type="InterPro" id="IPR036291">
    <property type="entry name" value="NAD(P)-bd_dom_sf"/>
</dbReference>
<evidence type="ECO:0000313" key="3">
    <source>
        <dbReference type="EMBL" id="MPM03556.1"/>
    </source>
</evidence>
<protein>
    <submittedName>
        <fullName evidence="3">Inositol 2-dehydrogenase/D-chiro-inositol 3-dehydrogenase</fullName>
        <ecNumber evidence="3">1.1.1.18</ecNumber>
    </submittedName>
</protein>